<dbReference type="AlphaFoldDB" id="A0A975BGA7"/>
<accession>A0A975BGA7</accession>
<proteinExistence type="predicted"/>
<keyword evidence="1" id="KW-0489">Methyltransferase</keyword>
<protein>
    <submittedName>
        <fullName evidence="1">SAM-dependent methyltransferase</fullName>
    </submittedName>
</protein>
<gene>
    <name evidence="1" type="ORF">dnm_006680</name>
</gene>
<keyword evidence="2" id="KW-1185">Reference proteome</keyword>
<evidence type="ECO:0000313" key="1">
    <source>
        <dbReference type="EMBL" id="QTA84669.1"/>
    </source>
</evidence>
<sequence>MGFSGGSEQGKPMAALPELIKLIISKIHTGQSKTLYRTFFLNQTPNILPLHTSQKQAV</sequence>
<name>A0A975BGA7_9BACT</name>
<dbReference type="RefSeq" id="WP_207681062.1">
    <property type="nucleotide sequence ID" value="NZ_CP061800.1"/>
</dbReference>
<organism evidence="1 2">
    <name type="scientific">Desulfonema magnum</name>
    <dbReference type="NCBI Taxonomy" id="45655"/>
    <lineage>
        <taxon>Bacteria</taxon>
        <taxon>Pseudomonadati</taxon>
        <taxon>Thermodesulfobacteriota</taxon>
        <taxon>Desulfobacteria</taxon>
        <taxon>Desulfobacterales</taxon>
        <taxon>Desulfococcaceae</taxon>
        <taxon>Desulfonema</taxon>
    </lineage>
</organism>
<evidence type="ECO:0000313" key="2">
    <source>
        <dbReference type="Proteomes" id="UP000663722"/>
    </source>
</evidence>
<dbReference type="Proteomes" id="UP000663722">
    <property type="component" value="Chromosome"/>
</dbReference>
<reference evidence="1" key="1">
    <citation type="journal article" date="2021" name="Microb. Physiol.">
        <title>Proteogenomic Insights into the Physiology of Marine, Sulfate-Reducing, Filamentous Desulfonema limicola and Desulfonema magnum.</title>
        <authorList>
            <person name="Schnaars V."/>
            <person name="Wohlbrand L."/>
            <person name="Scheve S."/>
            <person name="Hinrichs C."/>
            <person name="Reinhardt R."/>
            <person name="Rabus R."/>
        </authorList>
    </citation>
    <scope>NUCLEOTIDE SEQUENCE</scope>
    <source>
        <strain evidence="1">4be13</strain>
    </source>
</reference>
<keyword evidence="1" id="KW-0808">Transferase</keyword>
<dbReference type="KEGG" id="dmm:dnm_006680"/>
<dbReference type="GO" id="GO:0032259">
    <property type="term" value="P:methylation"/>
    <property type="evidence" value="ECO:0007669"/>
    <property type="project" value="UniProtKB-KW"/>
</dbReference>
<dbReference type="GO" id="GO:0008168">
    <property type="term" value="F:methyltransferase activity"/>
    <property type="evidence" value="ECO:0007669"/>
    <property type="project" value="UniProtKB-KW"/>
</dbReference>
<dbReference type="EMBL" id="CP061800">
    <property type="protein sequence ID" value="QTA84669.1"/>
    <property type="molecule type" value="Genomic_DNA"/>
</dbReference>